<keyword evidence="2" id="KW-1185">Reference proteome</keyword>
<name>A0ABS0CTV5_9NOCA</name>
<accession>A0ABS0CTV5</accession>
<evidence type="ECO:0000313" key="2">
    <source>
        <dbReference type="Proteomes" id="UP000702209"/>
    </source>
</evidence>
<dbReference type="RefSeq" id="WP_195129583.1">
    <property type="nucleotide sequence ID" value="NZ_JADLQX010000007.1"/>
</dbReference>
<dbReference type="EMBL" id="JADLQX010000007">
    <property type="protein sequence ID" value="MBF6298274.1"/>
    <property type="molecule type" value="Genomic_DNA"/>
</dbReference>
<comment type="caution">
    <text evidence="1">The sequence shown here is derived from an EMBL/GenBank/DDBJ whole genome shotgun (WGS) entry which is preliminary data.</text>
</comment>
<sequence>MEIRPITGSPAAADVAADLRALADLVENDGDGFVAAMIAQLISGWSSTIWPAHVVGSDHEDQRAEVFAEALRRLKPIASGPMKKDYNDTALTVTIPIGALSLKVRDMRESVCERVVTGVETVSEEIPDPDYIAAAPKITQTREVEVVEWRCAPVLAAGQGAEVKA</sequence>
<protein>
    <submittedName>
        <fullName evidence="1">Uncharacterized protein</fullName>
    </submittedName>
</protein>
<gene>
    <name evidence="1" type="ORF">IU459_12050</name>
</gene>
<organism evidence="1 2">
    <name type="scientific">Nocardia amamiensis</name>
    <dbReference type="NCBI Taxonomy" id="404578"/>
    <lineage>
        <taxon>Bacteria</taxon>
        <taxon>Bacillati</taxon>
        <taxon>Actinomycetota</taxon>
        <taxon>Actinomycetes</taxon>
        <taxon>Mycobacteriales</taxon>
        <taxon>Nocardiaceae</taxon>
        <taxon>Nocardia</taxon>
    </lineage>
</organism>
<reference evidence="1 2" key="1">
    <citation type="submission" date="2020-10" db="EMBL/GenBank/DDBJ databases">
        <title>Identification of Nocardia species via Next-generation sequencing and recognition of intraspecies genetic diversity.</title>
        <authorList>
            <person name="Li P."/>
            <person name="Li P."/>
            <person name="Lu B."/>
        </authorList>
    </citation>
    <scope>NUCLEOTIDE SEQUENCE [LARGE SCALE GENOMIC DNA]</scope>
    <source>
        <strain evidence="1 2">BJ06-0157</strain>
    </source>
</reference>
<proteinExistence type="predicted"/>
<dbReference type="Proteomes" id="UP000702209">
    <property type="component" value="Unassembled WGS sequence"/>
</dbReference>
<evidence type="ECO:0000313" key="1">
    <source>
        <dbReference type="EMBL" id="MBF6298274.1"/>
    </source>
</evidence>